<dbReference type="Proteomes" id="UP000475037">
    <property type="component" value="Unassembled WGS sequence"/>
</dbReference>
<keyword evidence="2" id="KW-0808">Transferase</keyword>
<evidence type="ECO:0000313" key="3">
    <source>
        <dbReference type="Proteomes" id="UP000475037"/>
    </source>
</evidence>
<gene>
    <name evidence="2" type="primary">Cdipt_1</name>
    <name evidence="2" type="ORF">FOF47_R11676</name>
</gene>
<feature type="transmembrane region" description="Helical" evidence="1">
    <location>
        <begin position="6"/>
        <end position="29"/>
    </location>
</feature>
<sequence>MPGKNIFLFVPNFIRELCWIALVIVSFYFMPCCPLKASSFYLLSGLLDAFQRHTSQAFNQ</sequence>
<name>A0A6G1AQ23_CROCR</name>
<feature type="non-terminal residue" evidence="2">
    <location>
        <position position="60"/>
    </location>
</feature>
<dbReference type="GO" id="GO:0016740">
    <property type="term" value="F:transferase activity"/>
    <property type="evidence" value="ECO:0007669"/>
    <property type="project" value="UniProtKB-KW"/>
</dbReference>
<keyword evidence="1" id="KW-0472">Membrane</keyword>
<accession>A0A6G1AQ23</accession>
<comment type="caution">
    <text evidence="2">The sequence shown here is derived from an EMBL/GenBank/DDBJ whole genome shotgun (WGS) entry which is preliminary data.</text>
</comment>
<dbReference type="AlphaFoldDB" id="A0A6G1AQ23"/>
<evidence type="ECO:0000313" key="2">
    <source>
        <dbReference type="EMBL" id="KAF0877776.1"/>
    </source>
</evidence>
<reference evidence="2 3" key="1">
    <citation type="submission" date="2019-11" db="EMBL/GenBank/DDBJ databases">
        <authorList>
            <person name="Yang C."/>
            <person name="Li F."/>
        </authorList>
    </citation>
    <scope>NUCLEOTIDE SEQUENCE [LARGE SCALE GENOMIC DNA]</scope>
    <source>
        <strain evidence="2">KB4526</strain>
        <tissue evidence="2">Muscle</tissue>
    </source>
</reference>
<protein>
    <submittedName>
        <fullName evidence="2">CDIPT phosphatidyltransferase</fullName>
    </submittedName>
</protein>
<proteinExistence type="predicted"/>
<keyword evidence="1" id="KW-0812">Transmembrane</keyword>
<organism evidence="2 3">
    <name type="scientific">Crocuta crocuta</name>
    <name type="common">Spotted hyena</name>
    <dbReference type="NCBI Taxonomy" id="9678"/>
    <lineage>
        <taxon>Eukaryota</taxon>
        <taxon>Metazoa</taxon>
        <taxon>Chordata</taxon>
        <taxon>Craniata</taxon>
        <taxon>Vertebrata</taxon>
        <taxon>Euteleostomi</taxon>
        <taxon>Mammalia</taxon>
        <taxon>Eutheria</taxon>
        <taxon>Laurasiatheria</taxon>
        <taxon>Carnivora</taxon>
        <taxon>Feliformia</taxon>
        <taxon>Hyaenidae</taxon>
        <taxon>Crocuta</taxon>
    </lineage>
</organism>
<feature type="non-terminal residue" evidence="2">
    <location>
        <position position="1"/>
    </location>
</feature>
<dbReference type="EMBL" id="VOAJ01004104">
    <property type="protein sequence ID" value="KAF0877776.1"/>
    <property type="molecule type" value="Genomic_DNA"/>
</dbReference>
<keyword evidence="3" id="KW-1185">Reference proteome</keyword>
<keyword evidence="1" id="KW-1133">Transmembrane helix</keyword>
<evidence type="ECO:0000256" key="1">
    <source>
        <dbReference type="SAM" id="Phobius"/>
    </source>
</evidence>